<dbReference type="InterPro" id="IPR036188">
    <property type="entry name" value="FAD/NAD-bd_sf"/>
</dbReference>
<gene>
    <name evidence="1" type="ORF">SAMN02745724_04332</name>
</gene>
<proteinExistence type="predicted"/>
<protein>
    <submittedName>
        <fullName evidence="1">NAD(P)-binding Rossmann-like domain-containing protein</fullName>
    </submittedName>
</protein>
<organism evidence="1 2">
    <name type="scientific">Pseudoalteromonas denitrificans DSM 6059</name>
    <dbReference type="NCBI Taxonomy" id="1123010"/>
    <lineage>
        <taxon>Bacteria</taxon>
        <taxon>Pseudomonadati</taxon>
        <taxon>Pseudomonadota</taxon>
        <taxon>Gammaproteobacteria</taxon>
        <taxon>Alteromonadales</taxon>
        <taxon>Pseudoalteromonadaceae</taxon>
        <taxon>Pseudoalteromonas</taxon>
    </lineage>
</organism>
<dbReference type="Gene3D" id="3.50.50.60">
    <property type="entry name" value="FAD/NAD(P)-binding domain"/>
    <property type="match status" value="1"/>
</dbReference>
<dbReference type="OrthoDB" id="220163at2"/>
<dbReference type="PANTHER" id="PTHR43563:SF1">
    <property type="entry name" value="AMINE OXIDASE [FLAVIN-CONTAINING] B"/>
    <property type="match status" value="1"/>
</dbReference>
<dbReference type="AlphaFoldDB" id="A0A1I1RYH6"/>
<name>A0A1I1RYH6_9GAMM</name>
<dbReference type="Proteomes" id="UP000198862">
    <property type="component" value="Unassembled WGS sequence"/>
</dbReference>
<evidence type="ECO:0000313" key="2">
    <source>
        <dbReference type="Proteomes" id="UP000198862"/>
    </source>
</evidence>
<dbReference type="STRING" id="1123010.SAMN02745724_04332"/>
<dbReference type="Pfam" id="PF13450">
    <property type="entry name" value="NAD_binding_8"/>
    <property type="match status" value="1"/>
</dbReference>
<sequence length="726" mass="83540">MTREKIAILGGGVSAMTAAFYLTDQDDWQDKYDITVYQMGWRIGGKGASGRNPDYAQRIEEHGLHIWFGFYDNGFSTIQKAYQLLERPDGAPLQTWQDAFKPHSYIALEEFIENKWQTWPIEFPTNDLVPGQMGDELDIWDLFRTAYMWIKHFLSELRKEATEHRLLEKDDDDDDDSWLEKVASFIKVESLELVDDVKDSIEHLETFLKQLPSKLQDRNLEDHNAVKFLLKRLRRWIISEFNELLDENDEIRRLFISADLGLTILIGMLEDDVFEHGFNVINNYDYKQWLRKNGANEKYTVNSAPVRGFYDLVFAYEQGDFEKPNIEAGTIIRSMMRIALNYKGAIMWKMQAGMGDTIFTPYYQALEARGVKFEYFNKVENITAEQGSVEQILITEQVALKTDITNYDPLVNVPVKGYDLPLACWPDRPNYSQINTEQAELLQQNNINLESFWSNWPQVYQNHFGQALPQKILQKGIDFDKVIFGISVGSLPHLCSDLLAHSPGLKTMSDKIKTVVTQAYQIWGDKTLDELGWEYTPDTGEEPVLSGFVEPFDTWASMDQLIDKETWPVALEPKNIAYFCSAMPISVFPPKEDHQFPVECKLAVKNNAIGNLTNSIYNLWTKVAEPSEFDWSILIDPDNQQGIERFDSQFWRANIDPSEQYVMSVTNSSQYRLATDNTGFDNFYITGDWIQTGLNIGCVEAATMAGMQTSQSICGYPKYISGEKDF</sequence>
<dbReference type="EMBL" id="FOLO01000052">
    <property type="protein sequence ID" value="SFD37338.1"/>
    <property type="molecule type" value="Genomic_DNA"/>
</dbReference>
<dbReference type="RefSeq" id="WP_091989658.1">
    <property type="nucleotide sequence ID" value="NZ_FOLO01000052.1"/>
</dbReference>
<dbReference type="InterPro" id="IPR050703">
    <property type="entry name" value="Flavin_MAO"/>
</dbReference>
<dbReference type="SUPFAM" id="SSF51905">
    <property type="entry name" value="FAD/NAD(P)-binding domain"/>
    <property type="match status" value="1"/>
</dbReference>
<reference evidence="1 2" key="1">
    <citation type="submission" date="2016-10" db="EMBL/GenBank/DDBJ databases">
        <authorList>
            <person name="de Groot N.N."/>
        </authorList>
    </citation>
    <scope>NUCLEOTIDE SEQUENCE [LARGE SCALE GENOMIC DNA]</scope>
    <source>
        <strain evidence="1 2">DSM 6059</strain>
    </source>
</reference>
<dbReference type="GO" id="GO:0016491">
    <property type="term" value="F:oxidoreductase activity"/>
    <property type="evidence" value="ECO:0007669"/>
    <property type="project" value="UniProtKB-ARBA"/>
</dbReference>
<evidence type="ECO:0000313" key="1">
    <source>
        <dbReference type="EMBL" id="SFD37338.1"/>
    </source>
</evidence>
<dbReference type="PANTHER" id="PTHR43563">
    <property type="entry name" value="AMINE OXIDASE"/>
    <property type="match status" value="1"/>
</dbReference>
<accession>A0A1I1RYH6</accession>
<keyword evidence="2" id="KW-1185">Reference proteome</keyword>